<sequence length="118" mass="13091">MASFTSILSIVLLHFLFLILSPSFFRQAHKLVAADDNLIRKECNNSEVPETCIRCVKTDPSAGKADRLGIATIVVGCIGNQAKILAANMTQLGSKEKRSEIEESLPNLFKKVIQWCRE</sequence>
<accession>A0ACB9MHU9</accession>
<evidence type="ECO:0000313" key="2">
    <source>
        <dbReference type="Proteomes" id="UP000828941"/>
    </source>
</evidence>
<organism evidence="1 2">
    <name type="scientific">Bauhinia variegata</name>
    <name type="common">Purple orchid tree</name>
    <name type="synonym">Phanera variegata</name>
    <dbReference type="NCBI Taxonomy" id="167791"/>
    <lineage>
        <taxon>Eukaryota</taxon>
        <taxon>Viridiplantae</taxon>
        <taxon>Streptophyta</taxon>
        <taxon>Embryophyta</taxon>
        <taxon>Tracheophyta</taxon>
        <taxon>Spermatophyta</taxon>
        <taxon>Magnoliopsida</taxon>
        <taxon>eudicotyledons</taxon>
        <taxon>Gunneridae</taxon>
        <taxon>Pentapetalae</taxon>
        <taxon>rosids</taxon>
        <taxon>fabids</taxon>
        <taxon>Fabales</taxon>
        <taxon>Fabaceae</taxon>
        <taxon>Cercidoideae</taxon>
        <taxon>Cercideae</taxon>
        <taxon>Bauhiniinae</taxon>
        <taxon>Bauhinia</taxon>
    </lineage>
</organism>
<dbReference type="EMBL" id="CM039434">
    <property type="protein sequence ID" value="KAI4323192.1"/>
    <property type="molecule type" value="Genomic_DNA"/>
</dbReference>
<reference evidence="1 2" key="1">
    <citation type="journal article" date="2022" name="DNA Res.">
        <title>Chromosomal-level genome assembly of the orchid tree Bauhinia variegata (Leguminosae; Cercidoideae) supports the allotetraploid origin hypothesis of Bauhinia.</title>
        <authorList>
            <person name="Zhong Y."/>
            <person name="Chen Y."/>
            <person name="Zheng D."/>
            <person name="Pang J."/>
            <person name="Liu Y."/>
            <person name="Luo S."/>
            <person name="Meng S."/>
            <person name="Qian L."/>
            <person name="Wei D."/>
            <person name="Dai S."/>
            <person name="Zhou R."/>
        </authorList>
    </citation>
    <scope>NUCLEOTIDE SEQUENCE [LARGE SCALE GENOMIC DNA]</scope>
    <source>
        <strain evidence="1">BV-YZ2020</strain>
    </source>
</reference>
<gene>
    <name evidence="1" type="ORF">L6164_022819</name>
</gene>
<name>A0ACB9MHU9_BAUVA</name>
<comment type="caution">
    <text evidence="1">The sequence shown here is derived from an EMBL/GenBank/DDBJ whole genome shotgun (WGS) entry which is preliminary data.</text>
</comment>
<dbReference type="Proteomes" id="UP000828941">
    <property type="component" value="Chromosome 9"/>
</dbReference>
<proteinExistence type="predicted"/>
<evidence type="ECO:0000313" key="1">
    <source>
        <dbReference type="EMBL" id="KAI4323192.1"/>
    </source>
</evidence>
<keyword evidence="2" id="KW-1185">Reference proteome</keyword>
<protein>
    <submittedName>
        <fullName evidence="1">Uncharacterized protein</fullName>
    </submittedName>
</protein>